<keyword evidence="2" id="KW-1185">Reference proteome</keyword>
<organism evidence="1 2">
    <name type="scientific">Entamoeba invadens IP1</name>
    <dbReference type="NCBI Taxonomy" id="370355"/>
    <lineage>
        <taxon>Eukaryota</taxon>
        <taxon>Amoebozoa</taxon>
        <taxon>Evosea</taxon>
        <taxon>Archamoebae</taxon>
        <taxon>Mastigamoebida</taxon>
        <taxon>Entamoebidae</taxon>
        <taxon>Entamoeba</taxon>
    </lineage>
</organism>
<dbReference type="Proteomes" id="UP000014680">
    <property type="component" value="Unassembled WGS sequence"/>
</dbReference>
<evidence type="ECO:0000313" key="2">
    <source>
        <dbReference type="Proteomes" id="UP000014680"/>
    </source>
</evidence>
<dbReference type="RefSeq" id="XP_004255660.1">
    <property type="nucleotide sequence ID" value="XM_004255612.1"/>
</dbReference>
<sequence>MSDGRKEYVAHREEILLSINKLELTLLQEGMSYLDIITIYHNTNALEFTNHKPTPRYPTHQKMTLLESAPILLQLKLEREKEQQCLDKATTEIILARATTETAKKGIKLTPLAYEEIVKVLSQSKEVFHWVKKKANYVVRVEEYEFLNYFCDKNNTPSHSIKKVRKIARTTMRTYFDIIRSSGKNYWIIGESPAKYGSVKYCKATPKIV</sequence>
<reference evidence="1 2" key="1">
    <citation type="submission" date="2012-10" db="EMBL/GenBank/DDBJ databases">
        <authorList>
            <person name="Zafar N."/>
            <person name="Inman J."/>
            <person name="Hall N."/>
            <person name="Lorenzi H."/>
            <person name="Caler E."/>
        </authorList>
    </citation>
    <scope>NUCLEOTIDE SEQUENCE [LARGE SCALE GENOMIC DNA]</scope>
    <source>
        <strain evidence="1 2">IP1</strain>
    </source>
</reference>
<accession>A0A0A1U3T7</accession>
<evidence type="ECO:0000313" key="1">
    <source>
        <dbReference type="EMBL" id="ELP88889.1"/>
    </source>
</evidence>
<dbReference type="OMA" id="QSKEVFH"/>
<name>A0A0A1U3T7_ENTIV</name>
<protein>
    <submittedName>
        <fullName evidence="1">Uncharacterized protein</fullName>
    </submittedName>
</protein>
<dbReference type="EMBL" id="KB206689">
    <property type="protein sequence ID" value="ELP88889.1"/>
    <property type="molecule type" value="Genomic_DNA"/>
</dbReference>
<dbReference type="AlphaFoldDB" id="A0A0A1U3T7"/>
<gene>
    <name evidence="1" type="ORF">EIN_475910</name>
</gene>
<dbReference type="VEuPathDB" id="AmoebaDB:EIN_475910"/>
<proteinExistence type="predicted"/>
<dbReference type="KEGG" id="eiv:EIN_475910"/>
<dbReference type="GeneID" id="14887853"/>